<name>A0A9P0BZX0_CHRIL</name>
<accession>A0A9P0BZX0</accession>
<sequence length="117" mass="13198">MCRDAGFHDTKTKEATDGRTEPVGMALHRAFIASWRSTPVLSYLTLRKVSAPNIKMQKTILPPNNMRGASRGARRCMRSDHFRLCRILKMPCRYTANSPTRTLCLENGCTETQLGIL</sequence>
<reference evidence="1" key="1">
    <citation type="submission" date="2021-12" db="EMBL/GenBank/DDBJ databases">
        <authorList>
            <person name="King R."/>
        </authorList>
    </citation>
    <scope>NUCLEOTIDE SEQUENCE</scope>
</reference>
<dbReference type="AlphaFoldDB" id="A0A9P0BZX0"/>
<gene>
    <name evidence="1" type="ORF">CINC_LOCUS9756</name>
</gene>
<evidence type="ECO:0000313" key="1">
    <source>
        <dbReference type="EMBL" id="CAH0600892.1"/>
    </source>
</evidence>
<keyword evidence="2" id="KW-1185">Reference proteome</keyword>
<protein>
    <submittedName>
        <fullName evidence="1">Uncharacterized protein</fullName>
    </submittedName>
</protein>
<dbReference type="Proteomes" id="UP001154114">
    <property type="component" value="Chromosome 3"/>
</dbReference>
<organism evidence="1 2">
    <name type="scientific">Chrysodeixis includens</name>
    <name type="common">Soybean looper</name>
    <name type="synonym">Pseudoplusia includens</name>
    <dbReference type="NCBI Taxonomy" id="689277"/>
    <lineage>
        <taxon>Eukaryota</taxon>
        <taxon>Metazoa</taxon>
        <taxon>Ecdysozoa</taxon>
        <taxon>Arthropoda</taxon>
        <taxon>Hexapoda</taxon>
        <taxon>Insecta</taxon>
        <taxon>Pterygota</taxon>
        <taxon>Neoptera</taxon>
        <taxon>Endopterygota</taxon>
        <taxon>Lepidoptera</taxon>
        <taxon>Glossata</taxon>
        <taxon>Ditrysia</taxon>
        <taxon>Noctuoidea</taxon>
        <taxon>Noctuidae</taxon>
        <taxon>Plusiinae</taxon>
        <taxon>Chrysodeixis</taxon>
    </lineage>
</organism>
<proteinExistence type="predicted"/>
<dbReference type="EMBL" id="LR824006">
    <property type="protein sequence ID" value="CAH0600892.1"/>
    <property type="molecule type" value="Genomic_DNA"/>
</dbReference>
<evidence type="ECO:0000313" key="2">
    <source>
        <dbReference type="Proteomes" id="UP001154114"/>
    </source>
</evidence>